<reference evidence="3" key="1">
    <citation type="journal article" date="2014" name="Int. J. Syst. Evol. Microbiol.">
        <title>Complete genome sequence of Corynebacterium casei LMG S-19264T (=DSM 44701T), isolated from a smear-ripened cheese.</title>
        <authorList>
            <consortium name="US DOE Joint Genome Institute (JGI-PGF)"/>
            <person name="Walter F."/>
            <person name="Albersmeier A."/>
            <person name="Kalinowski J."/>
            <person name="Ruckert C."/>
        </authorList>
    </citation>
    <scope>NUCLEOTIDE SEQUENCE</scope>
    <source>
        <strain evidence="3">NBRC 112290</strain>
    </source>
</reference>
<accession>A0AA38CVE6</accession>
<organism evidence="3 4">
    <name type="scientific">Litorihabitans aurantiacus</name>
    <dbReference type="NCBI Taxonomy" id="1930061"/>
    <lineage>
        <taxon>Bacteria</taxon>
        <taxon>Bacillati</taxon>
        <taxon>Actinomycetota</taxon>
        <taxon>Actinomycetes</taxon>
        <taxon>Micrococcales</taxon>
        <taxon>Beutenbergiaceae</taxon>
        <taxon>Litorihabitans</taxon>
    </lineage>
</organism>
<dbReference type="PANTHER" id="PTHR32268:SF15">
    <property type="entry name" value="HOMOSERINE ACETYLTRANSFERASE FAMILY PROTEIN (AFU_ORTHOLOGUE AFUA_1G15350)"/>
    <property type="match status" value="1"/>
</dbReference>
<evidence type="ECO:0000313" key="4">
    <source>
        <dbReference type="Proteomes" id="UP001157161"/>
    </source>
</evidence>
<dbReference type="Proteomes" id="UP001157161">
    <property type="component" value="Unassembled WGS sequence"/>
</dbReference>
<comment type="caution">
    <text evidence="3">The sequence shown here is derived from an EMBL/GenBank/DDBJ whole genome shotgun (WGS) entry which is preliminary data.</text>
</comment>
<dbReference type="RefSeq" id="WP_284251523.1">
    <property type="nucleotide sequence ID" value="NZ_BSUM01000001.1"/>
</dbReference>
<dbReference type="InterPro" id="IPR000073">
    <property type="entry name" value="AB_hydrolase_1"/>
</dbReference>
<evidence type="ECO:0000259" key="2">
    <source>
        <dbReference type="Pfam" id="PF00561"/>
    </source>
</evidence>
<gene>
    <name evidence="3" type="ORF">GCM10025875_28220</name>
</gene>
<sequence>MTTTATTTSTTATARPALRHAPLGDLTLVSGEVLLGVQVAHRIHGDLAAGRPVVVLPTYYTGSTTSYDPWIGPGRPLDPARCTVVVVGHLGGGESTSPSTTPATARFPRLDVRDTVAATELLLDHLGVDRVALVAGWSLAGVQALELAARWGERVDAVLALCSAARCSPANRLFLESVGAVLASDGRVVDSHPTDPTHPSPARPEGRDAFGRAYCGWAWSEAFLDDELYRELGYDDVTDLVAAWGRDHTAHDADDLLVTLRMWHAADLGRGRGGLAPALASITARTLLVPGTTDRYFTLAENKREAAHLPRGELRPLDSPLGHVAGRPGVRAAEQDLVDHALRTLLGTPAPSREKETSR</sequence>
<dbReference type="InterPro" id="IPR008220">
    <property type="entry name" value="HAT_MetX-like"/>
</dbReference>
<protein>
    <submittedName>
        <fullName evidence="3">Homoserine O-acetyltransferase</fullName>
    </submittedName>
</protein>
<dbReference type="AlphaFoldDB" id="A0AA38CVE6"/>
<name>A0AA38CVE6_9MICO</name>
<feature type="active site" evidence="1">
    <location>
        <position position="323"/>
    </location>
</feature>
<reference evidence="3" key="2">
    <citation type="submission" date="2023-02" db="EMBL/GenBank/DDBJ databases">
        <authorList>
            <person name="Sun Q."/>
            <person name="Mori K."/>
        </authorList>
    </citation>
    <scope>NUCLEOTIDE SEQUENCE</scope>
    <source>
        <strain evidence="3">NBRC 112290</strain>
    </source>
</reference>
<dbReference type="EMBL" id="BSUM01000001">
    <property type="protein sequence ID" value="GMA32830.1"/>
    <property type="molecule type" value="Genomic_DNA"/>
</dbReference>
<dbReference type="Gene3D" id="3.40.50.1820">
    <property type="entry name" value="alpha/beta hydrolase"/>
    <property type="match status" value="1"/>
</dbReference>
<dbReference type="PANTHER" id="PTHR32268">
    <property type="entry name" value="HOMOSERINE O-ACETYLTRANSFERASE"/>
    <property type="match status" value="1"/>
</dbReference>
<proteinExistence type="predicted"/>
<dbReference type="GO" id="GO:0016747">
    <property type="term" value="F:acyltransferase activity, transferring groups other than amino-acyl groups"/>
    <property type="evidence" value="ECO:0007669"/>
    <property type="project" value="InterPro"/>
</dbReference>
<dbReference type="SUPFAM" id="SSF53474">
    <property type="entry name" value="alpha/beta-Hydrolases"/>
    <property type="match status" value="1"/>
</dbReference>
<keyword evidence="4" id="KW-1185">Reference proteome</keyword>
<feature type="active site" description="Nucleophile" evidence="1">
    <location>
        <position position="138"/>
    </location>
</feature>
<dbReference type="Pfam" id="PF00561">
    <property type="entry name" value="Abhydrolase_1"/>
    <property type="match status" value="1"/>
</dbReference>
<dbReference type="InterPro" id="IPR029058">
    <property type="entry name" value="AB_hydrolase_fold"/>
</dbReference>
<dbReference type="PIRSF" id="PIRSF000443">
    <property type="entry name" value="Homoser_Ac_trans"/>
    <property type="match status" value="1"/>
</dbReference>
<feature type="domain" description="AB hydrolase-1" evidence="2">
    <location>
        <begin position="52"/>
        <end position="170"/>
    </location>
</feature>
<evidence type="ECO:0000256" key="1">
    <source>
        <dbReference type="PIRSR" id="PIRSR000443-1"/>
    </source>
</evidence>
<evidence type="ECO:0000313" key="3">
    <source>
        <dbReference type="EMBL" id="GMA32830.1"/>
    </source>
</evidence>
<feature type="active site" evidence="1">
    <location>
        <position position="294"/>
    </location>
</feature>